<name>A0A0E9X803_ANGAN</name>
<reference evidence="1" key="1">
    <citation type="submission" date="2014-11" db="EMBL/GenBank/DDBJ databases">
        <authorList>
            <person name="Amaro Gonzalez C."/>
        </authorList>
    </citation>
    <scope>NUCLEOTIDE SEQUENCE</scope>
</reference>
<accession>A0A0E9X803</accession>
<dbReference type="EMBL" id="GBXM01009720">
    <property type="protein sequence ID" value="JAH98857.1"/>
    <property type="molecule type" value="Transcribed_RNA"/>
</dbReference>
<proteinExistence type="predicted"/>
<protein>
    <submittedName>
        <fullName evidence="1">Uncharacterized protein</fullName>
    </submittedName>
</protein>
<evidence type="ECO:0000313" key="1">
    <source>
        <dbReference type="EMBL" id="JAH98857.1"/>
    </source>
</evidence>
<sequence length="75" mass="8719">MTKMGQSMEAFFSLLEKSGTCILKGFLRLMFVHASTDFHLMIVFAFNCTNVTVSCCKKYCSHIPLNVFYWYFLVK</sequence>
<organism evidence="1">
    <name type="scientific">Anguilla anguilla</name>
    <name type="common">European freshwater eel</name>
    <name type="synonym">Muraena anguilla</name>
    <dbReference type="NCBI Taxonomy" id="7936"/>
    <lineage>
        <taxon>Eukaryota</taxon>
        <taxon>Metazoa</taxon>
        <taxon>Chordata</taxon>
        <taxon>Craniata</taxon>
        <taxon>Vertebrata</taxon>
        <taxon>Euteleostomi</taxon>
        <taxon>Actinopterygii</taxon>
        <taxon>Neopterygii</taxon>
        <taxon>Teleostei</taxon>
        <taxon>Anguilliformes</taxon>
        <taxon>Anguillidae</taxon>
        <taxon>Anguilla</taxon>
    </lineage>
</organism>
<reference evidence="1" key="2">
    <citation type="journal article" date="2015" name="Fish Shellfish Immunol.">
        <title>Early steps in the European eel (Anguilla anguilla)-Vibrio vulnificus interaction in the gills: Role of the RtxA13 toxin.</title>
        <authorList>
            <person name="Callol A."/>
            <person name="Pajuelo D."/>
            <person name="Ebbesson L."/>
            <person name="Teles M."/>
            <person name="MacKenzie S."/>
            <person name="Amaro C."/>
        </authorList>
    </citation>
    <scope>NUCLEOTIDE SEQUENCE</scope>
</reference>
<dbReference type="AlphaFoldDB" id="A0A0E9X803"/>